<evidence type="ECO:0000256" key="1">
    <source>
        <dbReference type="SAM" id="MobiDB-lite"/>
    </source>
</evidence>
<gene>
    <name evidence="2" type="ORF">GCM10011363_33190</name>
</gene>
<dbReference type="Proteomes" id="UP000645462">
    <property type="component" value="Unassembled WGS sequence"/>
</dbReference>
<feature type="compositionally biased region" description="Basic and acidic residues" evidence="1">
    <location>
        <begin position="223"/>
        <end position="236"/>
    </location>
</feature>
<feature type="region of interest" description="Disordered" evidence="1">
    <location>
        <begin position="223"/>
        <end position="247"/>
    </location>
</feature>
<sequence>MPDAEELERNAETHRAQLTDRISALSALVNPQAAAQRTMGQTADLGQTLTKALFDGAKNAPSGFVLVGIGAAMIALNSSRNGKTPPTERDQMDAQQDRTARLTRPVQQGAKAQSASVLRKSLDKGLDKLPPDARARVTEARLKVIEAQEKLDRQARRSAEQARKTHQGQPFLTGVIAAGIGALIGALLPSTKAEADLMGAARDRMMRDAEALLQAELAQLERQGKDAVETGLRKASAEMSEPSHAAR</sequence>
<name>A0ABQ1KZ19_9RHOB</name>
<organism evidence="2 3">
    <name type="scientific">Marivita lacus</name>
    <dbReference type="NCBI Taxonomy" id="1323742"/>
    <lineage>
        <taxon>Bacteria</taxon>
        <taxon>Pseudomonadati</taxon>
        <taxon>Pseudomonadota</taxon>
        <taxon>Alphaproteobacteria</taxon>
        <taxon>Rhodobacterales</taxon>
        <taxon>Roseobacteraceae</taxon>
        <taxon>Marivita</taxon>
    </lineage>
</organism>
<proteinExistence type="predicted"/>
<reference evidence="3" key="1">
    <citation type="journal article" date="2019" name="Int. J. Syst. Evol. Microbiol.">
        <title>The Global Catalogue of Microorganisms (GCM) 10K type strain sequencing project: providing services to taxonomists for standard genome sequencing and annotation.</title>
        <authorList>
            <consortium name="The Broad Institute Genomics Platform"/>
            <consortium name="The Broad Institute Genome Sequencing Center for Infectious Disease"/>
            <person name="Wu L."/>
            <person name="Ma J."/>
        </authorList>
    </citation>
    <scope>NUCLEOTIDE SEQUENCE [LARGE SCALE GENOMIC DNA]</scope>
    <source>
        <strain evidence="3">CGMCC 1.12478</strain>
    </source>
</reference>
<feature type="compositionally biased region" description="Basic and acidic residues" evidence="1">
    <location>
        <begin position="86"/>
        <end position="100"/>
    </location>
</feature>
<evidence type="ECO:0000313" key="2">
    <source>
        <dbReference type="EMBL" id="GGC13986.1"/>
    </source>
</evidence>
<feature type="region of interest" description="Disordered" evidence="1">
    <location>
        <begin position="78"/>
        <end position="130"/>
    </location>
</feature>
<dbReference type="RefSeq" id="WP_188483165.1">
    <property type="nucleotide sequence ID" value="NZ_BMFC01000010.1"/>
</dbReference>
<keyword evidence="3" id="KW-1185">Reference proteome</keyword>
<comment type="caution">
    <text evidence="2">The sequence shown here is derived from an EMBL/GenBank/DDBJ whole genome shotgun (WGS) entry which is preliminary data.</text>
</comment>
<dbReference type="EMBL" id="BMFC01000010">
    <property type="protein sequence ID" value="GGC13986.1"/>
    <property type="molecule type" value="Genomic_DNA"/>
</dbReference>
<evidence type="ECO:0000313" key="3">
    <source>
        <dbReference type="Proteomes" id="UP000645462"/>
    </source>
</evidence>
<protein>
    <recommendedName>
        <fullName evidence="4">DUF3618 domain-containing protein</fullName>
    </recommendedName>
</protein>
<accession>A0ABQ1KZ19</accession>
<feature type="compositionally biased region" description="Basic and acidic residues" evidence="1">
    <location>
        <begin position="120"/>
        <end position="130"/>
    </location>
</feature>
<evidence type="ECO:0008006" key="4">
    <source>
        <dbReference type="Google" id="ProtNLM"/>
    </source>
</evidence>